<dbReference type="EMBL" id="VXRG01000114">
    <property type="protein sequence ID" value="MXY94502.1"/>
    <property type="molecule type" value="Genomic_DNA"/>
</dbReference>
<feature type="transmembrane region" description="Helical" evidence="5">
    <location>
        <begin position="143"/>
        <end position="165"/>
    </location>
</feature>
<feature type="transmembrane region" description="Helical" evidence="5">
    <location>
        <begin position="310"/>
        <end position="331"/>
    </location>
</feature>
<evidence type="ECO:0000256" key="1">
    <source>
        <dbReference type="ARBA" id="ARBA00004141"/>
    </source>
</evidence>
<feature type="transmembrane region" description="Helical" evidence="5">
    <location>
        <begin position="201"/>
        <end position="219"/>
    </location>
</feature>
<dbReference type="Pfam" id="PF00528">
    <property type="entry name" value="BPD_transp_1"/>
    <property type="match status" value="1"/>
</dbReference>
<evidence type="ECO:0000313" key="7">
    <source>
        <dbReference type="EMBL" id="MXY94502.1"/>
    </source>
</evidence>
<keyword evidence="4 5" id="KW-0472">Membrane</keyword>
<dbReference type="PANTHER" id="PTHR43839">
    <property type="entry name" value="OPPC IN A BINDING PROTEIN-DEPENDENT TRANSPORT SYSTEM"/>
    <property type="match status" value="1"/>
</dbReference>
<dbReference type="Gene3D" id="1.10.3720.10">
    <property type="entry name" value="MetI-like"/>
    <property type="match status" value="1"/>
</dbReference>
<evidence type="ECO:0000256" key="2">
    <source>
        <dbReference type="ARBA" id="ARBA00022692"/>
    </source>
</evidence>
<keyword evidence="3 5" id="KW-1133">Transmembrane helix</keyword>
<feature type="transmembrane region" description="Helical" evidence="5">
    <location>
        <begin position="7"/>
        <end position="27"/>
    </location>
</feature>
<sequence length="345" mass="37989">MANRLGIIGIVWLVITVLIALFADFFAPYTVDYVHEEALRAPPQRVHIFRDGRLVRPFVYGYKSERDARTFLTTYTEDPELVYPIHFFVEAEPYKLWGLIESNRRLFGVEEGGMVALFGTGRLGRDVFSRVLTATRISLSVPIIGMLISVILGSTIGVASGYWGGVADILIQRLTEVLMSFPRIPLWMALAATLPPELSSLHRYLGVTIVLALIGWAGLCRQIRGKTLALKESDFIMAGRAAGSSTPTILFRHLIPNCFSHIVVVATLSIPGLILAESSLSFLGIGITPPLVSWGTLLKDAQSVQVLTKHPWLLAPGVFMVLTVLAVNFLGDALRDALDPYSEIR</sequence>
<protein>
    <submittedName>
        <fullName evidence="7">ABC transporter permease</fullName>
    </submittedName>
</protein>
<dbReference type="PROSITE" id="PS50928">
    <property type="entry name" value="ABC_TM1"/>
    <property type="match status" value="1"/>
</dbReference>
<proteinExistence type="inferred from homology"/>
<dbReference type="SUPFAM" id="SSF161098">
    <property type="entry name" value="MetI-like"/>
    <property type="match status" value="1"/>
</dbReference>
<comment type="caution">
    <text evidence="7">The sequence shown here is derived from an EMBL/GenBank/DDBJ whole genome shotgun (WGS) entry which is preliminary data.</text>
</comment>
<dbReference type="GO" id="GO:0055085">
    <property type="term" value="P:transmembrane transport"/>
    <property type="evidence" value="ECO:0007669"/>
    <property type="project" value="InterPro"/>
</dbReference>
<dbReference type="GO" id="GO:0005886">
    <property type="term" value="C:plasma membrane"/>
    <property type="evidence" value="ECO:0007669"/>
    <property type="project" value="UniProtKB-SubCell"/>
</dbReference>
<dbReference type="InterPro" id="IPR035906">
    <property type="entry name" value="MetI-like_sf"/>
</dbReference>
<name>A0A6B0YXU0_9CHLR</name>
<gene>
    <name evidence="7" type="ORF">F4Y42_13760</name>
</gene>
<dbReference type="Pfam" id="PF12911">
    <property type="entry name" value="OppC_N"/>
    <property type="match status" value="1"/>
</dbReference>
<organism evidence="7">
    <name type="scientific">Caldilineaceae bacterium SB0664_bin_27</name>
    <dbReference type="NCBI Taxonomy" id="2605260"/>
    <lineage>
        <taxon>Bacteria</taxon>
        <taxon>Bacillati</taxon>
        <taxon>Chloroflexota</taxon>
        <taxon>Caldilineae</taxon>
        <taxon>Caldilineales</taxon>
        <taxon>Caldilineaceae</taxon>
    </lineage>
</organism>
<comment type="subcellular location">
    <subcellularLocation>
        <location evidence="5">Cell membrane</location>
        <topology evidence="5">Multi-pass membrane protein</topology>
    </subcellularLocation>
    <subcellularLocation>
        <location evidence="1">Membrane</location>
        <topology evidence="1">Multi-pass membrane protein</topology>
    </subcellularLocation>
</comment>
<feature type="domain" description="ABC transmembrane type-1" evidence="6">
    <location>
        <begin position="135"/>
        <end position="331"/>
    </location>
</feature>
<reference evidence="7" key="1">
    <citation type="submission" date="2019-09" db="EMBL/GenBank/DDBJ databases">
        <title>Characterisation of the sponge microbiome using genome-centric metagenomics.</title>
        <authorList>
            <person name="Engelberts J.P."/>
            <person name="Robbins S.J."/>
            <person name="De Goeij J.M."/>
            <person name="Aranda M."/>
            <person name="Bell S.C."/>
            <person name="Webster N.S."/>
        </authorList>
    </citation>
    <scope>NUCLEOTIDE SEQUENCE</scope>
    <source>
        <strain evidence="7">SB0664_bin_27</strain>
    </source>
</reference>
<keyword evidence="2 5" id="KW-0812">Transmembrane</keyword>
<dbReference type="PANTHER" id="PTHR43839:SF3">
    <property type="entry name" value="OLIGOPEPTIDE ABC TRANSPORTER, PERMEASE PROTEIN"/>
    <property type="match status" value="1"/>
</dbReference>
<dbReference type="AlphaFoldDB" id="A0A6B0YXU0"/>
<keyword evidence="5" id="KW-0813">Transport</keyword>
<accession>A0A6B0YXU0</accession>
<feature type="transmembrane region" description="Helical" evidence="5">
    <location>
        <begin position="254"/>
        <end position="274"/>
    </location>
</feature>
<dbReference type="CDD" id="cd06261">
    <property type="entry name" value="TM_PBP2"/>
    <property type="match status" value="1"/>
</dbReference>
<evidence type="ECO:0000256" key="4">
    <source>
        <dbReference type="ARBA" id="ARBA00023136"/>
    </source>
</evidence>
<evidence type="ECO:0000256" key="3">
    <source>
        <dbReference type="ARBA" id="ARBA00022989"/>
    </source>
</evidence>
<evidence type="ECO:0000256" key="5">
    <source>
        <dbReference type="RuleBase" id="RU363032"/>
    </source>
</evidence>
<dbReference type="InterPro" id="IPR025966">
    <property type="entry name" value="OppC_N"/>
</dbReference>
<evidence type="ECO:0000259" key="6">
    <source>
        <dbReference type="PROSITE" id="PS50928"/>
    </source>
</evidence>
<dbReference type="InterPro" id="IPR000515">
    <property type="entry name" value="MetI-like"/>
</dbReference>
<comment type="similarity">
    <text evidence="5">Belongs to the binding-protein-dependent transport system permease family.</text>
</comment>